<organism evidence="1 2">
    <name type="scientific">Amycolatopsis thailandensis</name>
    <dbReference type="NCBI Taxonomy" id="589330"/>
    <lineage>
        <taxon>Bacteria</taxon>
        <taxon>Bacillati</taxon>
        <taxon>Actinomycetota</taxon>
        <taxon>Actinomycetes</taxon>
        <taxon>Pseudonocardiales</taxon>
        <taxon>Pseudonocardiaceae</taxon>
        <taxon>Amycolatopsis</taxon>
    </lineage>
</organism>
<dbReference type="EMBL" id="NMQT01000043">
    <property type="protein sequence ID" value="OXM56410.1"/>
    <property type="molecule type" value="Genomic_DNA"/>
</dbReference>
<evidence type="ECO:0000313" key="2">
    <source>
        <dbReference type="Proteomes" id="UP000215223"/>
    </source>
</evidence>
<gene>
    <name evidence="1" type="ORF">CFP71_13355</name>
</gene>
<sequence>MSEQKPETIPSGWDLRVNRTHAGQPSEWVVGAEHDGIGYTAEATIAATSTEPGPDIATWAAETLGVVEVVFVKTSNPEVWLIEIVY</sequence>
<comment type="caution">
    <text evidence="1">The sequence shown here is derived from an EMBL/GenBank/DDBJ whole genome shotgun (WGS) entry which is preliminary data.</text>
</comment>
<dbReference type="RefSeq" id="WP_093934170.1">
    <property type="nucleotide sequence ID" value="NZ_NMQT01000043.1"/>
</dbReference>
<name>A0A229SC33_9PSEU</name>
<dbReference type="AlphaFoldDB" id="A0A229SC33"/>
<accession>A0A229SC33</accession>
<dbReference type="Proteomes" id="UP000215223">
    <property type="component" value="Unassembled WGS sequence"/>
</dbReference>
<proteinExistence type="predicted"/>
<keyword evidence="2" id="KW-1185">Reference proteome</keyword>
<evidence type="ECO:0000313" key="1">
    <source>
        <dbReference type="EMBL" id="OXM56410.1"/>
    </source>
</evidence>
<reference evidence="1 2" key="1">
    <citation type="submission" date="2017-07" db="EMBL/GenBank/DDBJ databases">
        <title>Amycolatopsis thailandensis Genome sequencing and assembly.</title>
        <authorList>
            <person name="Kaur N."/>
            <person name="Mayilraj S."/>
        </authorList>
    </citation>
    <scope>NUCLEOTIDE SEQUENCE [LARGE SCALE GENOMIC DNA]</scope>
    <source>
        <strain evidence="1 2">JCM 16380</strain>
    </source>
</reference>
<protein>
    <submittedName>
        <fullName evidence="1">Uncharacterized protein</fullName>
    </submittedName>
</protein>